<evidence type="ECO:0000256" key="4">
    <source>
        <dbReference type="ARBA" id="ARBA00022643"/>
    </source>
</evidence>
<evidence type="ECO:0000259" key="6">
    <source>
        <dbReference type="SMART" id="SM00900"/>
    </source>
</evidence>
<evidence type="ECO:0000313" key="8">
    <source>
        <dbReference type="Proteomes" id="UP001549773"/>
    </source>
</evidence>
<dbReference type="PANTHER" id="PTHR36118:SF1">
    <property type="entry name" value="ION-TRANSLOCATING OXIDOREDUCTASE COMPLEX SUBUNIT G"/>
    <property type="match status" value="1"/>
</dbReference>
<dbReference type="PANTHER" id="PTHR36118">
    <property type="entry name" value="ION-TRANSLOCATING OXIDOREDUCTASE COMPLEX SUBUNIT G"/>
    <property type="match status" value="1"/>
</dbReference>
<dbReference type="InterPro" id="IPR010209">
    <property type="entry name" value="Ion_transpt_RnfG/RsxG"/>
</dbReference>
<name>A0ABV2TS65_9FLAO</name>
<dbReference type="SMART" id="SM00900">
    <property type="entry name" value="FMN_bind"/>
    <property type="match status" value="1"/>
</dbReference>
<evidence type="ECO:0000256" key="1">
    <source>
        <dbReference type="ARBA" id="ARBA00022448"/>
    </source>
</evidence>
<proteinExistence type="predicted"/>
<keyword evidence="3" id="KW-0285">Flavoprotein</keyword>
<protein>
    <submittedName>
        <fullName evidence="7">FMN-binding protein</fullName>
    </submittedName>
</protein>
<keyword evidence="1" id="KW-0813">Transport</keyword>
<dbReference type="Pfam" id="PF04205">
    <property type="entry name" value="FMN_bind"/>
    <property type="match status" value="1"/>
</dbReference>
<dbReference type="Proteomes" id="UP001549773">
    <property type="component" value="Unassembled WGS sequence"/>
</dbReference>
<keyword evidence="5" id="KW-0249">Electron transport</keyword>
<evidence type="ECO:0000256" key="3">
    <source>
        <dbReference type="ARBA" id="ARBA00022630"/>
    </source>
</evidence>
<gene>
    <name evidence="7" type="ORF">ABXZ32_01745</name>
</gene>
<organism evidence="7 8">
    <name type="scientific">Sediminicola luteus</name>
    <dbReference type="NCBI Taxonomy" id="319238"/>
    <lineage>
        <taxon>Bacteria</taxon>
        <taxon>Pseudomonadati</taxon>
        <taxon>Bacteroidota</taxon>
        <taxon>Flavobacteriia</taxon>
        <taxon>Flavobacteriales</taxon>
        <taxon>Flavobacteriaceae</taxon>
        <taxon>Sediminicola</taxon>
    </lineage>
</organism>
<dbReference type="RefSeq" id="WP_354616962.1">
    <property type="nucleotide sequence ID" value="NZ_JBEWYP010000001.1"/>
</dbReference>
<evidence type="ECO:0000313" key="7">
    <source>
        <dbReference type="EMBL" id="MET7028096.1"/>
    </source>
</evidence>
<sequence length="178" mass="20122">MNYRKQITVILALFSLVFLGFGIPKYIQKKMDKEIEKVFETSTYSMQPISVSKALNEQLPTKITNENFFKVKQGNTLLGYAFVDQASSKTAKFDYLVVFNPKLEIIHSKVLIYREEYGGEIGSRRWLEQFLGKSGNDRVSHESNIDGISGATISVRSMTNAVDDLLQTIGKLKANKVL</sequence>
<feature type="domain" description="FMN-binding" evidence="6">
    <location>
        <begin position="85"/>
        <end position="169"/>
    </location>
</feature>
<dbReference type="InterPro" id="IPR007329">
    <property type="entry name" value="FMN-bd"/>
</dbReference>
<keyword evidence="8" id="KW-1185">Reference proteome</keyword>
<keyword evidence="4" id="KW-0288">FMN</keyword>
<evidence type="ECO:0000256" key="5">
    <source>
        <dbReference type="ARBA" id="ARBA00022982"/>
    </source>
</evidence>
<keyword evidence="2" id="KW-0597">Phosphoprotein</keyword>
<accession>A0ABV2TS65</accession>
<comment type="caution">
    <text evidence="7">The sequence shown here is derived from an EMBL/GenBank/DDBJ whole genome shotgun (WGS) entry which is preliminary data.</text>
</comment>
<evidence type="ECO:0000256" key="2">
    <source>
        <dbReference type="ARBA" id="ARBA00022553"/>
    </source>
</evidence>
<dbReference type="EMBL" id="JBEWYP010000001">
    <property type="protein sequence ID" value="MET7028096.1"/>
    <property type="molecule type" value="Genomic_DNA"/>
</dbReference>
<reference evidence="7 8" key="1">
    <citation type="submission" date="2024-07" db="EMBL/GenBank/DDBJ databases">
        <title>The genome sequence of type strain Sediminicola luteus GDMCC 1.2596T.</title>
        <authorList>
            <person name="Liu Y."/>
        </authorList>
    </citation>
    <scope>NUCLEOTIDE SEQUENCE [LARGE SCALE GENOMIC DNA]</scope>
    <source>
        <strain evidence="7 8">GDMCC 1.2596</strain>
    </source>
</reference>